<organism evidence="1 2">
    <name type="scientific">Romanomermis culicivorax</name>
    <name type="common">Nematode worm</name>
    <dbReference type="NCBI Taxonomy" id="13658"/>
    <lineage>
        <taxon>Eukaryota</taxon>
        <taxon>Metazoa</taxon>
        <taxon>Ecdysozoa</taxon>
        <taxon>Nematoda</taxon>
        <taxon>Enoplea</taxon>
        <taxon>Dorylaimia</taxon>
        <taxon>Mermithida</taxon>
        <taxon>Mermithoidea</taxon>
        <taxon>Mermithidae</taxon>
        <taxon>Romanomermis</taxon>
    </lineage>
</organism>
<protein>
    <submittedName>
        <fullName evidence="2">Uncharacterized protein</fullName>
    </submittedName>
</protein>
<evidence type="ECO:0000313" key="2">
    <source>
        <dbReference type="WBParaSite" id="nRc.2.0.1.t13956-RA"/>
    </source>
</evidence>
<name>A0A915IIS1_ROMCU</name>
<keyword evidence="1" id="KW-1185">Reference proteome</keyword>
<accession>A0A915IIS1</accession>
<evidence type="ECO:0000313" key="1">
    <source>
        <dbReference type="Proteomes" id="UP000887565"/>
    </source>
</evidence>
<sequence length="67" mass="8421">MAEMLEEIRWKSKLAWRSNIVDMNYKEYYEDAPADSYDNKYWRRYDPEMVNWIPQEEQRDRVDPKDL</sequence>
<dbReference type="AlphaFoldDB" id="A0A915IIS1"/>
<reference evidence="2" key="1">
    <citation type="submission" date="2022-11" db="UniProtKB">
        <authorList>
            <consortium name="WormBaseParasite"/>
        </authorList>
    </citation>
    <scope>IDENTIFICATION</scope>
</reference>
<dbReference type="WBParaSite" id="nRc.2.0.1.t13956-RA">
    <property type="protein sequence ID" value="nRc.2.0.1.t13956-RA"/>
    <property type="gene ID" value="nRc.2.0.1.g13956"/>
</dbReference>
<proteinExistence type="predicted"/>
<dbReference type="Proteomes" id="UP000887565">
    <property type="component" value="Unplaced"/>
</dbReference>